<dbReference type="EMBL" id="BMFL01000020">
    <property type="protein sequence ID" value="GGF07794.1"/>
    <property type="molecule type" value="Genomic_DNA"/>
</dbReference>
<evidence type="ECO:0000256" key="5">
    <source>
        <dbReference type="ARBA" id="ARBA00023049"/>
    </source>
</evidence>
<dbReference type="Proteomes" id="UP000184120">
    <property type="component" value="Unassembled WGS sequence"/>
</dbReference>
<reference evidence="7" key="5">
    <citation type="submission" date="2024-05" db="EMBL/GenBank/DDBJ databases">
        <authorList>
            <person name="Sun Q."/>
            <person name="Zhou Y."/>
        </authorList>
    </citation>
    <scope>NUCLEOTIDE SEQUENCE</scope>
    <source>
        <strain evidence="7">CGMCC 1.12707</strain>
    </source>
</reference>
<dbReference type="EMBL" id="FRBH01000003">
    <property type="protein sequence ID" value="SHK73353.1"/>
    <property type="molecule type" value="Genomic_DNA"/>
</dbReference>
<evidence type="ECO:0000256" key="4">
    <source>
        <dbReference type="ARBA" id="ARBA00022833"/>
    </source>
</evidence>
<keyword evidence="1" id="KW-0645">Protease</keyword>
<dbReference type="SUPFAM" id="SSF102712">
    <property type="entry name" value="JAB1/MPN domain"/>
    <property type="match status" value="1"/>
</dbReference>
<dbReference type="GO" id="GO:0006508">
    <property type="term" value="P:proteolysis"/>
    <property type="evidence" value="ECO:0007669"/>
    <property type="project" value="UniProtKB-KW"/>
</dbReference>
<reference evidence="8" key="3">
    <citation type="submission" date="2016-11" db="EMBL/GenBank/DDBJ databases">
        <authorList>
            <person name="Jaros S."/>
            <person name="Januszkiewicz K."/>
            <person name="Wedrychowicz H."/>
        </authorList>
    </citation>
    <scope>NUCLEOTIDE SEQUENCE [LARGE SCALE GENOMIC DNA]</scope>
    <source>
        <strain evidence="8">DSM 27989</strain>
    </source>
</reference>
<dbReference type="GO" id="GO:0046872">
    <property type="term" value="F:metal ion binding"/>
    <property type="evidence" value="ECO:0007669"/>
    <property type="project" value="UniProtKB-KW"/>
</dbReference>
<dbReference type="AlphaFoldDB" id="A0A1M6UW41"/>
<feature type="domain" description="JAB" evidence="6">
    <location>
        <begin position="16"/>
        <end position="136"/>
    </location>
</feature>
<keyword evidence="2" id="KW-0479">Metal-binding</keyword>
<reference evidence="7" key="1">
    <citation type="journal article" date="2014" name="Int. J. Syst. Evol. Microbiol.">
        <title>Complete genome of a new Firmicutes species belonging to the dominant human colonic microbiota ('Ruminococcus bicirculans') reveals two chromosomes and a selective capacity to utilize plant glucans.</title>
        <authorList>
            <consortium name="NISC Comparative Sequencing Program"/>
            <person name="Wegmann U."/>
            <person name="Louis P."/>
            <person name="Goesmann A."/>
            <person name="Henrissat B."/>
            <person name="Duncan S.H."/>
            <person name="Flint H.J."/>
        </authorList>
    </citation>
    <scope>NUCLEOTIDE SEQUENCE</scope>
    <source>
        <strain evidence="7">CGMCC 1.12707</strain>
    </source>
</reference>
<organism evidence="8 9">
    <name type="scientific">Chishuiella changwenlii</name>
    <dbReference type="NCBI Taxonomy" id="1434701"/>
    <lineage>
        <taxon>Bacteria</taxon>
        <taxon>Pseudomonadati</taxon>
        <taxon>Bacteroidota</taxon>
        <taxon>Flavobacteriia</taxon>
        <taxon>Flavobacteriales</taxon>
        <taxon>Weeksellaceae</taxon>
        <taxon>Chishuiella</taxon>
    </lineage>
</organism>
<dbReference type="Gene3D" id="3.40.140.10">
    <property type="entry name" value="Cytidine Deaminase, domain 2"/>
    <property type="match status" value="1"/>
</dbReference>
<dbReference type="STRING" id="1434701.SAMN05443634_10385"/>
<dbReference type="RefSeq" id="WP_221405186.1">
    <property type="nucleotide sequence ID" value="NZ_BMFL01000020.1"/>
</dbReference>
<evidence type="ECO:0000256" key="3">
    <source>
        <dbReference type="ARBA" id="ARBA00022801"/>
    </source>
</evidence>
<dbReference type="Pfam" id="PF14464">
    <property type="entry name" value="Prok-JAB"/>
    <property type="match status" value="1"/>
</dbReference>
<dbReference type="GO" id="GO:0008237">
    <property type="term" value="F:metallopeptidase activity"/>
    <property type="evidence" value="ECO:0007669"/>
    <property type="project" value="UniProtKB-KW"/>
</dbReference>
<evidence type="ECO:0000313" key="8">
    <source>
        <dbReference type="EMBL" id="SHK73353.1"/>
    </source>
</evidence>
<evidence type="ECO:0000313" key="10">
    <source>
        <dbReference type="Proteomes" id="UP000650994"/>
    </source>
</evidence>
<evidence type="ECO:0000259" key="6">
    <source>
        <dbReference type="Pfam" id="PF14464"/>
    </source>
</evidence>
<keyword evidence="10" id="KW-1185">Reference proteome</keyword>
<evidence type="ECO:0000313" key="9">
    <source>
        <dbReference type="Proteomes" id="UP000184120"/>
    </source>
</evidence>
<keyword evidence="3" id="KW-0378">Hydrolase</keyword>
<evidence type="ECO:0000313" key="7">
    <source>
        <dbReference type="EMBL" id="GGF07794.1"/>
    </source>
</evidence>
<keyword evidence="5" id="KW-0482">Metalloprotease</keyword>
<name>A0A1M6UW41_9FLAO</name>
<sequence>MILINTYNNLKIKIEEALINKIGEIAIQHFPNEIGGFLIGKYSNNHSLVEIEDIILPNKYKNSPTMFQRSANDLSEEFKKEFNKNQRFYIGEWHSHPNASTMYSSMDLKAMIETVNSPTVMITNPILLIISTNNSKINNYTFYCLSENKLHKYE</sequence>
<reference evidence="9" key="2">
    <citation type="submission" date="2016-11" db="EMBL/GenBank/DDBJ databases">
        <authorList>
            <person name="Varghese N."/>
            <person name="Submissions S."/>
        </authorList>
    </citation>
    <scope>NUCLEOTIDE SEQUENCE [LARGE SCALE GENOMIC DNA]</scope>
    <source>
        <strain evidence="9">DSM 27989</strain>
    </source>
</reference>
<evidence type="ECO:0000256" key="2">
    <source>
        <dbReference type="ARBA" id="ARBA00022723"/>
    </source>
</evidence>
<gene>
    <name evidence="7" type="ORF">GCM10010984_26230</name>
    <name evidence="8" type="ORF">SAMN05443634_10385</name>
</gene>
<proteinExistence type="predicted"/>
<evidence type="ECO:0000256" key="1">
    <source>
        <dbReference type="ARBA" id="ARBA00022670"/>
    </source>
</evidence>
<dbReference type="InterPro" id="IPR028090">
    <property type="entry name" value="JAB_dom_prok"/>
</dbReference>
<reference evidence="10" key="4">
    <citation type="journal article" date="2019" name="Int. J. Syst. Evol. Microbiol.">
        <title>The Global Catalogue of Microorganisms (GCM) 10K type strain sequencing project: providing services to taxonomists for standard genome sequencing and annotation.</title>
        <authorList>
            <consortium name="The Broad Institute Genomics Platform"/>
            <consortium name="The Broad Institute Genome Sequencing Center for Infectious Disease"/>
            <person name="Wu L."/>
            <person name="Ma J."/>
        </authorList>
    </citation>
    <scope>NUCLEOTIDE SEQUENCE [LARGE SCALE GENOMIC DNA]</scope>
    <source>
        <strain evidence="10">CGMCC 1.12707</strain>
    </source>
</reference>
<keyword evidence="4" id="KW-0862">Zinc</keyword>
<accession>A0A1M6UW41</accession>
<protein>
    <submittedName>
        <fullName evidence="8">Integrative and conjugative element protein, VC0181 family</fullName>
    </submittedName>
</protein>
<dbReference type="Proteomes" id="UP000650994">
    <property type="component" value="Unassembled WGS sequence"/>
</dbReference>